<evidence type="ECO:0000313" key="4">
    <source>
        <dbReference type="Proteomes" id="UP000199245"/>
    </source>
</evidence>
<dbReference type="AlphaFoldDB" id="A0A1G7EPQ9"/>
<evidence type="ECO:0000313" key="3">
    <source>
        <dbReference type="EMBL" id="SDE65426.1"/>
    </source>
</evidence>
<protein>
    <submittedName>
        <fullName evidence="3">Uncharacterized protein</fullName>
    </submittedName>
</protein>
<keyword evidence="2" id="KW-1133">Transmembrane helix</keyword>
<reference evidence="3 4" key="1">
    <citation type="submission" date="2016-10" db="EMBL/GenBank/DDBJ databases">
        <authorList>
            <person name="de Groot N.N."/>
        </authorList>
    </citation>
    <scope>NUCLEOTIDE SEQUENCE [LARGE SCALE GENOMIC DNA]</scope>
    <source>
        <strain evidence="3 4">R5</strain>
    </source>
</reference>
<proteinExistence type="predicted"/>
<keyword evidence="2" id="KW-0472">Membrane</keyword>
<feature type="transmembrane region" description="Helical" evidence="2">
    <location>
        <begin position="32"/>
        <end position="50"/>
    </location>
</feature>
<evidence type="ECO:0000256" key="1">
    <source>
        <dbReference type="SAM" id="MobiDB-lite"/>
    </source>
</evidence>
<dbReference type="EMBL" id="FMZW01000031">
    <property type="protein sequence ID" value="SDE65426.1"/>
    <property type="molecule type" value="Genomic_DNA"/>
</dbReference>
<name>A0A1G7EPQ9_9BRAD</name>
<feature type="transmembrane region" description="Helical" evidence="2">
    <location>
        <begin position="127"/>
        <end position="150"/>
    </location>
</feature>
<evidence type="ECO:0000256" key="2">
    <source>
        <dbReference type="SAM" id="Phobius"/>
    </source>
</evidence>
<sequence>MNAMKPAAEQGGAHCRCQGGSEMRESYLRRGLVRRLGVVAAAVFALSVASQQRAEALSLVSPGAAPAAKSAADAMTTQVRHGGGGHGGGGFMAAASAVAGFAAVASTAADFTAVASMVAASAPRRRSIAAIAMAASIAIMVATTASTAAVTATAIGPITAGTSITGASSTDRPTITRPIIITAVAGWSGPITDRAGSAGRGGTTATTGGRTESIGKV</sequence>
<feature type="region of interest" description="Disordered" evidence="1">
    <location>
        <begin position="192"/>
        <end position="217"/>
    </location>
</feature>
<keyword evidence="2" id="KW-0812">Transmembrane</keyword>
<feature type="transmembrane region" description="Helical" evidence="2">
    <location>
        <begin position="91"/>
        <end position="115"/>
    </location>
</feature>
<accession>A0A1G7EPQ9</accession>
<organism evidence="3 4">
    <name type="scientific">Bradyrhizobium brasilense</name>
    <dbReference type="NCBI Taxonomy" id="1419277"/>
    <lineage>
        <taxon>Bacteria</taxon>
        <taxon>Pseudomonadati</taxon>
        <taxon>Pseudomonadota</taxon>
        <taxon>Alphaproteobacteria</taxon>
        <taxon>Hyphomicrobiales</taxon>
        <taxon>Nitrobacteraceae</taxon>
        <taxon>Bradyrhizobium</taxon>
    </lineage>
</organism>
<feature type="compositionally biased region" description="Low complexity" evidence="1">
    <location>
        <begin position="192"/>
        <end position="211"/>
    </location>
</feature>
<gene>
    <name evidence="3" type="ORF">SAMN05216337_103135</name>
</gene>
<dbReference type="Proteomes" id="UP000199245">
    <property type="component" value="Unassembled WGS sequence"/>
</dbReference>